<feature type="domain" description="SHSP" evidence="3">
    <location>
        <begin position="35"/>
        <end position="146"/>
    </location>
</feature>
<dbReference type="eggNOG" id="COG0071">
    <property type="taxonomic scope" value="Bacteria"/>
</dbReference>
<dbReference type="RefSeq" id="WP_044040018.1">
    <property type="nucleotide sequence ID" value="NZ_HG917869.1"/>
</dbReference>
<dbReference type="Pfam" id="PF00011">
    <property type="entry name" value="HSP20"/>
    <property type="match status" value="1"/>
</dbReference>
<keyword evidence="5" id="KW-0346">Stress response</keyword>
<dbReference type="InterPro" id="IPR007052">
    <property type="entry name" value="CS_dom"/>
</dbReference>
<organism evidence="5 6">
    <name type="scientific">Clostridium bornimense</name>
    <dbReference type="NCBI Taxonomy" id="1216932"/>
    <lineage>
        <taxon>Bacteria</taxon>
        <taxon>Bacillati</taxon>
        <taxon>Bacillota</taxon>
        <taxon>Clostridia</taxon>
        <taxon>Eubacteriales</taxon>
        <taxon>Clostridiaceae</taxon>
        <taxon>Clostridium</taxon>
    </lineage>
</organism>
<dbReference type="AlphaFoldDB" id="W6S647"/>
<dbReference type="PANTHER" id="PTHR11527">
    <property type="entry name" value="HEAT-SHOCK PROTEIN 20 FAMILY MEMBER"/>
    <property type="match status" value="1"/>
</dbReference>
<accession>W6S647</accession>
<feature type="domain" description="CS" evidence="4">
    <location>
        <begin position="39"/>
        <end position="144"/>
    </location>
</feature>
<dbReference type="PATRIC" id="fig|1216932.3.peg.2677"/>
<dbReference type="InterPro" id="IPR008978">
    <property type="entry name" value="HSP20-like_chaperone"/>
</dbReference>
<dbReference type="OrthoDB" id="9811615at2"/>
<comment type="similarity">
    <text evidence="1 2">Belongs to the small heat shock protein (HSP20) family.</text>
</comment>
<name>W6S647_9CLOT</name>
<dbReference type="InterPro" id="IPR031107">
    <property type="entry name" value="Small_HSP"/>
</dbReference>
<evidence type="ECO:0000259" key="3">
    <source>
        <dbReference type="PROSITE" id="PS01031"/>
    </source>
</evidence>
<dbReference type="PROSITE" id="PS51203">
    <property type="entry name" value="CS"/>
    <property type="match status" value="1"/>
</dbReference>
<dbReference type="SMR" id="W6S647"/>
<dbReference type="STRING" id="1216932.CM240_2715"/>
<dbReference type="InterPro" id="IPR002068">
    <property type="entry name" value="A-crystallin/Hsp20_dom"/>
</dbReference>
<evidence type="ECO:0000313" key="6">
    <source>
        <dbReference type="Proteomes" id="UP000019426"/>
    </source>
</evidence>
<gene>
    <name evidence="5" type="ORF">CM240_2715</name>
</gene>
<dbReference type="PROSITE" id="PS01031">
    <property type="entry name" value="SHSP"/>
    <property type="match status" value="1"/>
</dbReference>
<evidence type="ECO:0000256" key="2">
    <source>
        <dbReference type="RuleBase" id="RU003616"/>
    </source>
</evidence>
<evidence type="ECO:0000256" key="1">
    <source>
        <dbReference type="PROSITE-ProRule" id="PRU00285"/>
    </source>
</evidence>
<reference evidence="5 6" key="1">
    <citation type="submission" date="2013-11" db="EMBL/GenBank/DDBJ databases">
        <title>Complete genome sequence of Clostridum sp. M2/40.</title>
        <authorList>
            <person name="Wibberg D."/>
            <person name="Puehler A."/>
            <person name="Schlueter A."/>
        </authorList>
    </citation>
    <scope>NUCLEOTIDE SEQUENCE [LARGE SCALE GENOMIC DNA]</scope>
    <source>
        <strain evidence="6">M2/40</strain>
    </source>
</reference>
<dbReference type="HOGENOM" id="CLU_046737_8_3_9"/>
<keyword evidence="6" id="KW-1185">Reference proteome</keyword>
<dbReference type="SUPFAM" id="SSF49764">
    <property type="entry name" value="HSP20-like chaperones"/>
    <property type="match status" value="1"/>
</dbReference>
<dbReference type="Gene3D" id="2.60.40.790">
    <property type="match status" value="1"/>
</dbReference>
<dbReference type="KEGG" id="clt:CM240_2715"/>
<dbReference type="Proteomes" id="UP000019426">
    <property type="component" value="Chromosome M2/40_rep2"/>
</dbReference>
<dbReference type="CDD" id="cd06471">
    <property type="entry name" value="ACD_LpsHSP_like"/>
    <property type="match status" value="1"/>
</dbReference>
<evidence type="ECO:0000313" key="5">
    <source>
        <dbReference type="EMBL" id="CDM69832.1"/>
    </source>
</evidence>
<sequence>MFGLIPFNTKSIDNKGDEFGNLISDFFNDDFFTPFYKEANTFKADIKETENEYLVEAELPGVKKEDISLEYKDNNLIISAKRNETINEEKDNYVRKERHYGDFSRAFYVEDIKEDSISAKFENGELIVTLPKLPKPEEKITKINIQ</sequence>
<protein>
    <submittedName>
        <fullName evidence="5">Heat shock protein Hsp20</fullName>
    </submittedName>
</protein>
<evidence type="ECO:0000259" key="4">
    <source>
        <dbReference type="PROSITE" id="PS51203"/>
    </source>
</evidence>
<dbReference type="EMBL" id="HG917869">
    <property type="protein sequence ID" value="CDM69832.1"/>
    <property type="molecule type" value="Genomic_DNA"/>
</dbReference>
<proteinExistence type="inferred from homology"/>